<dbReference type="EMBL" id="CAJJDP010000116">
    <property type="protein sequence ID" value="CAD8198393.1"/>
    <property type="molecule type" value="Genomic_DNA"/>
</dbReference>
<evidence type="ECO:0000256" key="2">
    <source>
        <dbReference type="ARBA" id="ARBA00022737"/>
    </source>
</evidence>
<feature type="domain" description="EGF-like" evidence="5">
    <location>
        <begin position="237"/>
        <end position="282"/>
    </location>
</feature>
<comment type="caution">
    <text evidence="6">The sequence shown here is derived from an EMBL/GenBank/DDBJ whole genome shotgun (WGS) entry which is preliminary data.</text>
</comment>
<protein>
    <recommendedName>
        <fullName evidence="5">EGF-like domain-containing protein</fullName>
    </recommendedName>
</protein>
<proteinExistence type="predicted"/>
<dbReference type="InterPro" id="IPR000742">
    <property type="entry name" value="EGF"/>
</dbReference>
<keyword evidence="4" id="KW-1133">Transmembrane helix</keyword>
<feature type="domain" description="EGF-like" evidence="5">
    <location>
        <begin position="425"/>
        <end position="472"/>
    </location>
</feature>
<accession>A0A8S1XC17</accession>
<keyword evidence="1" id="KW-0732">Signal</keyword>
<feature type="domain" description="EGF-like" evidence="5">
    <location>
        <begin position="207"/>
        <end position="236"/>
    </location>
</feature>
<keyword evidence="3" id="KW-1015">Disulfide bond</keyword>
<keyword evidence="4" id="KW-0472">Membrane</keyword>
<evidence type="ECO:0000256" key="1">
    <source>
        <dbReference type="ARBA" id="ARBA00022729"/>
    </source>
</evidence>
<evidence type="ECO:0000256" key="3">
    <source>
        <dbReference type="ARBA" id="ARBA00023157"/>
    </source>
</evidence>
<dbReference type="NCBIfam" id="TIGR02232">
    <property type="entry name" value="myxo_disulf_rpt"/>
    <property type="match status" value="3"/>
</dbReference>
<feature type="transmembrane region" description="Helical" evidence="4">
    <location>
        <begin position="1142"/>
        <end position="1162"/>
    </location>
</feature>
<dbReference type="SMART" id="SM00181">
    <property type="entry name" value="EGF"/>
    <property type="match status" value="10"/>
</dbReference>
<dbReference type="Proteomes" id="UP000683925">
    <property type="component" value="Unassembled WGS sequence"/>
</dbReference>
<sequence>MQSKTSGFSNISTLTIMQFSYQVWSQINQETYIQTKSFKLLMEQIKNKNLLVLILLISCLTLGSSQDCVEGQYLSGSYCSSCSTGCKQCSSQTSCSSCFDGYMVYNETCQSCEPGCQKCQLYHNGLRILQVSGKSRILSGALATQCTTCYAEYYQQGLVCLACTKPCLNCNNNSTDCTTCMNVNQILPTCECQQSYFMDVTTYSCQQCSYPCLKCTAQNTCQSCKEGYFLINSTCQICQLPCKTCELKSTKCLSCAYENLMVDSQSQCVCVNGYTQVEGDCQQCQMPCVNCYGSADYCISCANQLQIGTDGNCVCQFGYFLQIDVSSNYECLQCSSPCQSCQNSPSECLTCLDSNQIADSNHQCVCKEGFFKDSGSLNCIPCEVACQSCDQTGCQKCFDEMMVRQDQSSCVCPKGFYFFENNCLQCQLPCSQCIDKSDKCLECSDPNSSLADYQCICAPGFGVSEKSQQYCSPCKSPCLQCSSDVNQCTSCAQISLIYLENSKCRCPSGYLMQDSDCIKCSDECQECYSYPNYCINCRDLSYEFMNNSCFCPYGYYVDNALKCSKCQEPCQTCQYNYDFCLSCVEPLFELFNNSCQCPINYLQLVENNNFNLSAGCYTCDEIYLNCAVCNLSYCQQCQQGYHFNENQECLNTLCGDSIIVGSESCDDGNDNEFDGCFQCQCELGWIQNQLGCQTICGDQVLVSGEQCDDGNEIQFDGCYQCKYDCNESCIECNEGSCIKCKEGFQLEENECNITCGDGILNLLAEQCDDSNNTPRDGCNNCYLEDGFICYYQNELLFQFCERCSDYNCLQCAIKNQNQVCQNCIDGYFVDSTQGCSQCDKICLKCINSPKNCVIFDSSVYQLKDCNEKLGFYYDYQLQDCVSKCGDGIISGQEQCDDLNTNDFDGCNNQCQIEVGYLLNLNSLSFINEPVIQVQSQSSSNNQYSIYAQQFQDTINCTGTTINIELFDQTDYNYTIIEQGQHCDIQMQYFKTVEPTNLIHVLIKFKNHFSKRTLDESPTKEIVIVPKRQVYATEEQKEQGEAMASTSKSISSSIVVFAPLALLIGGFKFIWAILDVMSWMNNFYFLNVQYPENVRLIFQQAEWSNIINFPQLDIFNKPSDEYYFQAQIKFTEKDVDPLFFNNFQIVIIFLFQVLITWLICFVIRNTIQGYYKKNIRTKIANHQIFQLKTNNKNNLVLENEKLQSTIQKQITTLEIPNQLQSIYFSCLDVERSFVANILKTIQISYLDILLAIILQLTNQQTANNYIVKINVILASISIGIIFSLIYLSYQISVQHHLKLENKHFSRRFNCFYEDVKTNSQISMNYSFLNMLRKTIFITATVMFYDFPIYQTSVCFLSCFLNIILLIHCNPFNNRQQYIMNFIPDFCICIIVGLTIIFAFQDQFQLLEDDTIYLLGWIVGACIYLSILLQLMFLIKVLIQSIWDKIKNLFVFLNKKIGV</sequence>
<dbReference type="PANTHER" id="PTHR38934:SF6">
    <property type="entry name" value="CHROMOSOME UNDETERMINED SCAFFOLD_176, WHOLE GENOME SHOTGUN SEQUENCE"/>
    <property type="match status" value="1"/>
</dbReference>
<feature type="transmembrane region" description="Helical" evidence="4">
    <location>
        <begin position="1377"/>
        <end position="1398"/>
    </location>
</feature>
<dbReference type="OrthoDB" id="409374at2759"/>
<feature type="domain" description="EGF-like" evidence="5">
    <location>
        <begin position="337"/>
        <end position="380"/>
    </location>
</feature>
<evidence type="ECO:0000313" key="7">
    <source>
        <dbReference type="Proteomes" id="UP000683925"/>
    </source>
</evidence>
<feature type="domain" description="EGF-like" evidence="5">
    <location>
        <begin position="526"/>
        <end position="564"/>
    </location>
</feature>
<dbReference type="OMA" id="DTINCTG"/>
<keyword evidence="4" id="KW-0812">Transmembrane</keyword>
<dbReference type="Pfam" id="PF13948">
    <property type="entry name" value="DUF4215"/>
    <property type="match status" value="3"/>
</dbReference>
<feature type="transmembrane region" description="Helical" evidence="4">
    <location>
        <begin position="1264"/>
        <end position="1288"/>
    </location>
</feature>
<reference evidence="6" key="1">
    <citation type="submission" date="2021-01" db="EMBL/GenBank/DDBJ databases">
        <authorList>
            <consortium name="Genoscope - CEA"/>
            <person name="William W."/>
        </authorList>
    </citation>
    <scope>NUCLEOTIDE SEQUENCE</scope>
</reference>
<keyword evidence="7" id="KW-1185">Reference proteome</keyword>
<feature type="transmembrane region" description="Helical" evidence="4">
    <location>
        <begin position="1347"/>
        <end position="1365"/>
    </location>
</feature>
<feature type="domain" description="EGF-like" evidence="5">
    <location>
        <begin position="381"/>
        <end position="424"/>
    </location>
</feature>
<evidence type="ECO:0000259" key="5">
    <source>
        <dbReference type="SMART" id="SM00181"/>
    </source>
</evidence>
<feature type="domain" description="EGF-like" evidence="5">
    <location>
        <begin position="81"/>
        <end position="110"/>
    </location>
</feature>
<evidence type="ECO:0000313" key="6">
    <source>
        <dbReference type="EMBL" id="CAD8198393.1"/>
    </source>
</evidence>
<dbReference type="SMART" id="SM00261">
    <property type="entry name" value="FU"/>
    <property type="match status" value="10"/>
</dbReference>
<dbReference type="InterPro" id="IPR006212">
    <property type="entry name" value="Furin_repeat"/>
</dbReference>
<feature type="domain" description="EGF-like" evidence="5">
    <location>
        <begin position="720"/>
        <end position="752"/>
    </location>
</feature>
<name>A0A8S1XC17_PAROT</name>
<gene>
    <name evidence="6" type="ORF">POCTA_138.1.T1160192</name>
</gene>
<dbReference type="InterPro" id="IPR011936">
    <property type="entry name" value="Myxo_disulph_rpt"/>
</dbReference>
<organism evidence="6 7">
    <name type="scientific">Paramecium octaurelia</name>
    <dbReference type="NCBI Taxonomy" id="43137"/>
    <lineage>
        <taxon>Eukaryota</taxon>
        <taxon>Sar</taxon>
        <taxon>Alveolata</taxon>
        <taxon>Ciliophora</taxon>
        <taxon>Intramacronucleata</taxon>
        <taxon>Oligohymenophorea</taxon>
        <taxon>Peniculida</taxon>
        <taxon>Parameciidae</taxon>
        <taxon>Paramecium</taxon>
    </lineage>
</organism>
<keyword evidence="2" id="KW-0677">Repeat</keyword>
<feature type="transmembrane region" description="Helical" evidence="4">
    <location>
        <begin position="1410"/>
        <end position="1437"/>
    </location>
</feature>
<dbReference type="PANTHER" id="PTHR38934">
    <property type="entry name" value="HYPHALLY REGULATED CELL WALL PROTEIN 1"/>
    <property type="match status" value="1"/>
</dbReference>
<evidence type="ECO:0000256" key="4">
    <source>
        <dbReference type="SAM" id="Phobius"/>
    </source>
</evidence>
<feature type="domain" description="EGF-like" evidence="5">
    <location>
        <begin position="473"/>
        <end position="518"/>
    </location>
</feature>
<feature type="domain" description="EGF-like" evidence="5">
    <location>
        <begin position="166"/>
        <end position="206"/>
    </location>
</feature>